<comment type="cofactor">
    <cofactor evidence="1">
        <name>Mg(2+)</name>
        <dbReference type="ChEBI" id="CHEBI:18420"/>
    </cofactor>
</comment>
<comment type="caution">
    <text evidence="6">The sequence shown here is derived from an EMBL/GenBank/DDBJ whole genome shotgun (WGS) entry which is preliminary data.</text>
</comment>
<keyword evidence="2" id="KW-0597">Phosphoprotein</keyword>
<dbReference type="NCBIfam" id="TIGR00254">
    <property type="entry name" value="GGDEF"/>
    <property type="match status" value="1"/>
</dbReference>
<feature type="modified residue" description="4-aspartylphosphate" evidence="2">
    <location>
        <position position="63"/>
    </location>
</feature>
<dbReference type="CDD" id="cd01949">
    <property type="entry name" value="GGDEF"/>
    <property type="match status" value="1"/>
</dbReference>
<name>U2ELV1_9GAMM</name>
<dbReference type="Gene3D" id="3.40.50.2300">
    <property type="match status" value="1"/>
</dbReference>
<dbReference type="eggNOG" id="COG3706">
    <property type="taxonomic scope" value="Bacteria"/>
</dbReference>
<protein>
    <submittedName>
        <fullName evidence="6">Response receiver sensor diguanylate cyclase PAS domain-containing protein</fullName>
    </submittedName>
</protein>
<dbReference type="InterPro" id="IPR052163">
    <property type="entry name" value="DGC-Regulatory_Protein"/>
</dbReference>
<dbReference type="PANTHER" id="PTHR46663">
    <property type="entry name" value="DIGUANYLATE CYCLASE DGCT-RELATED"/>
    <property type="match status" value="1"/>
</dbReference>
<dbReference type="Gene3D" id="3.30.70.270">
    <property type="match status" value="1"/>
</dbReference>
<feature type="coiled-coil region" evidence="3">
    <location>
        <begin position="137"/>
        <end position="174"/>
    </location>
</feature>
<dbReference type="SUPFAM" id="SSF52172">
    <property type="entry name" value="CheY-like"/>
    <property type="match status" value="1"/>
</dbReference>
<dbReference type="InterPro" id="IPR029787">
    <property type="entry name" value="Nucleotide_cyclase"/>
</dbReference>
<dbReference type="PROSITE" id="PS50110">
    <property type="entry name" value="RESPONSE_REGULATORY"/>
    <property type="match status" value="1"/>
</dbReference>
<dbReference type="PROSITE" id="PS50887">
    <property type="entry name" value="GGDEF"/>
    <property type="match status" value="1"/>
</dbReference>
<accession>U2ELV1</accession>
<dbReference type="SMART" id="SM00448">
    <property type="entry name" value="REC"/>
    <property type="match status" value="1"/>
</dbReference>
<dbReference type="PANTHER" id="PTHR46663:SF2">
    <property type="entry name" value="GGDEF DOMAIN-CONTAINING PROTEIN"/>
    <property type="match status" value="1"/>
</dbReference>
<evidence type="ECO:0000256" key="3">
    <source>
        <dbReference type="SAM" id="Coils"/>
    </source>
</evidence>
<reference evidence="6 7" key="1">
    <citation type="journal article" date="2011" name="J. Bacteriol.">
        <title>Genome sequence of Salinisphaera shabanensis, a gammaproteobacterium from the harsh, variable environment of the brine-seawater interface of the Shaban Deep in the Red Sea.</title>
        <authorList>
            <person name="Antunes A."/>
            <person name="Alam I."/>
            <person name="Bajic V.B."/>
            <person name="Stingl U."/>
        </authorList>
    </citation>
    <scope>NUCLEOTIDE SEQUENCE [LARGE SCALE GENOMIC DNA]</scope>
    <source>
        <strain evidence="6 7">E1L3A</strain>
    </source>
</reference>
<feature type="domain" description="GGDEF" evidence="5">
    <location>
        <begin position="202"/>
        <end position="339"/>
    </location>
</feature>
<dbReference type="AlphaFoldDB" id="U2ELV1"/>
<dbReference type="Pfam" id="PF00990">
    <property type="entry name" value="GGDEF"/>
    <property type="match status" value="1"/>
</dbReference>
<sequence>MSIVDSPSEQGPPRILVVDDLYANRLAMRRVLATLQVEVVEAESGNEALAACIDAEFALILLDVQMPGMDGMEVAEFLHGEESTQHTPVIFVTAGATDDMDRLKGYDVGAVDYITKPLNPSLLSAKVRNFIELYESRRALKKALAELDERNTQLEREIEERRRAEDRAQQLATHDALTGLPNRLLFLDRLATSMQRAKRNSTIFALGYMDLDGFKPVNDEFGHGIGDITLQTIADRLREHTRKTDTVARFGGDEFALILESVDSEETCIGICEELRARLSAPISLPCAGGSNGITVGVSIGLAFYPANGENADRLMHNADRALYSVKHSGKGAVHVFNAADDDGAHVHGAQVHAKMR</sequence>
<evidence type="ECO:0000259" key="4">
    <source>
        <dbReference type="PROSITE" id="PS50110"/>
    </source>
</evidence>
<reference evidence="6 7" key="2">
    <citation type="journal article" date="2013" name="PLoS ONE">
        <title>INDIGO - INtegrated Data Warehouse of MIcrobial GenOmes with Examples from the Red Sea Extremophiles.</title>
        <authorList>
            <person name="Alam I."/>
            <person name="Antunes A."/>
            <person name="Kamau A.A."/>
            <person name="Ba Alawi W."/>
            <person name="Kalkatawi M."/>
            <person name="Stingl U."/>
            <person name="Bajic V.B."/>
        </authorList>
    </citation>
    <scope>NUCLEOTIDE SEQUENCE [LARGE SCALE GENOMIC DNA]</scope>
    <source>
        <strain evidence="6 7">E1L3A</strain>
    </source>
</reference>
<dbReference type="InterPro" id="IPR011006">
    <property type="entry name" value="CheY-like_superfamily"/>
</dbReference>
<dbReference type="RefSeq" id="WP_006912532.1">
    <property type="nucleotide sequence ID" value="NZ_AFNV02000014.1"/>
</dbReference>
<dbReference type="Pfam" id="PF00072">
    <property type="entry name" value="Response_reg"/>
    <property type="match status" value="1"/>
</dbReference>
<evidence type="ECO:0000256" key="1">
    <source>
        <dbReference type="ARBA" id="ARBA00001946"/>
    </source>
</evidence>
<organism evidence="6 7">
    <name type="scientific">Salinisphaera shabanensis E1L3A</name>
    <dbReference type="NCBI Taxonomy" id="1033802"/>
    <lineage>
        <taxon>Bacteria</taxon>
        <taxon>Pseudomonadati</taxon>
        <taxon>Pseudomonadota</taxon>
        <taxon>Gammaproteobacteria</taxon>
        <taxon>Salinisphaerales</taxon>
        <taxon>Salinisphaeraceae</taxon>
        <taxon>Salinisphaera</taxon>
    </lineage>
</organism>
<dbReference type="SUPFAM" id="SSF55073">
    <property type="entry name" value="Nucleotide cyclase"/>
    <property type="match status" value="1"/>
</dbReference>
<dbReference type="InterPro" id="IPR043128">
    <property type="entry name" value="Rev_trsase/Diguanyl_cyclase"/>
</dbReference>
<dbReference type="OrthoDB" id="8807260at2"/>
<evidence type="ECO:0000313" key="7">
    <source>
        <dbReference type="Proteomes" id="UP000006242"/>
    </source>
</evidence>
<evidence type="ECO:0000313" key="6">
    <source>
        <dbReference type="EMBL" id="ERJ18890.1"/>
    </source>
</evidence>
<keyword evidence="7" id="KW-1185">Reference proteome</keyword>
<dbReference type="InterPro" id="IPR000160">
    <property type="entry name" value="GGDEF_dom"/>
</dbReference>
<dbReference type="FunFam" id="3.30.70.270:FF:000001">
    <property type="entry name" value="Diguanylate cyclase domain protein"/>
    <property type="match status" value="1"/>
</dbReference>
<dbReference type="Proteomes" id="UP000006242">
    <property type="component" value="Unassembled WGS sequence"/>
</dbReference>
<dbReference type="GO" id="GO:0003824">
    <property type="term" value="F:catalytic activity"/>
    <property type="evidence" value="ECO:0007669"/>
    <property type="project" value="UniProtKB-ARBA"/>
</dbReference>
<evidence type="ECO:0000259" key="5">
    <source>
        <dbReference type="PROSITE" id="PS50887"/>
    </source>
</evidence>
<evidence type="ECO:0000256" key="2">
    <source>
        <dbReference type="PROSITE-ProRule" id="PRU00169"/>
    </source>
</evidence>
<dbReference type="EMBL" id="AFNV02000014">
    <property type="protein sequence ID" value="ERJ18890.1"/>
    <property type="molecule type" value="Genomic_DNA"/>
</dbReference>
<feature type="domain" description="Response regulatory" evidence="4">
    <location>
        <begin position="14"/>
        <end position="131"/>
    </location>
</feature>
<dbReference type="InterPro" id="IPR001789">
    <property type="entry name" value="Sig_transdc_resp-reg_receiver"/>
</dbReference>
<dbReference type="STRING" id="1033802.SSPSH_002183"/>
<proteinExistence type="predicted"/>
<dbReference type="GO" id="GO:0000160">
    <property type="term" value="P:phosphorelay signal transduction system"/>
    <property type="evidence" value="ECO:0007669"/>
    <property type="project" value="InterPro"/>
</dbReference>
<gene>
    <name evidence="6" type="ORF">SSPSH_002183</name>
</gene>
<dbReference type="SMART" id="SM00267">
    <property type="entry name" value="GGDEF"/>
    <property type="match status" value="1"/>
</dbReference>
<keyword evidence="3" id="KW-0175">Coiled coil</keyword>